<dbReference type="Gene3D" id="3.40.630.30">
    <property type="match status" value="1"/>
</dbReference>
<reference evidence="1" key="1">
    <citation type="submission" date="2023-01" db="EMBL/GenBank/DDBJ databases">
        <title>The diversity of Class Acidimicrobiia in South China Sea sediment environments and the proposal of Iamia marina sp. nov., a novel species of the genus Iamia.</title>
        <authorList>
            <person name="He Y."/>
            <person name="Tian X."/>
        </authorList>
    </citation>
    <scope>NUCLEOTIDE SEQUENCE</scope>
    <source>
        <strain evidence="1">DSM 19957</strain>
    </source>
</reference>
<evidence type="ECO:0000313" key="1">
    <source>
        <dbReference type="EMBL" id="WCO65875.1"/>
    </source>
</evidence>
<dbReference type="AlphaFoldDB" id="A0AAF0BUK8"/>
<evidence type="ECO:0000313" key="2">
    <source>
        <dbReference type="Proteomes" id="UP001216390"/>
    </source>
</evidence>
<proteinExistence type="predicted"/>
<name>A0AAF0BUK8_9ACTN</name>
<sequence length="341" mass="36558">MPAAPAPPTTAGPADEAGVEHEALADLARTARFGPLRAYEHDHPGITGPDAERRLRAALDDDDATVVVARRGDEVVGVVSVASSPWETENLGVRVARVGAPVVGPAVEDAEGVATALYAAVLQHWAEGLVIGRVDVGDTAALVGAQQAGLRALETRITYLGDHDAPPDHHHRHRGFEVRRHDGPEVADIPRPALEPLRRWVAGTDRPGHFYSDPRLSPDRVASLYLSWLDRAFSGAWGDVAYTAWREDQVVGFLSWLRTPDLEEAFGLRTLVAGLGAAAAPEGRGSLGDMYEAVCTDRPLGTRFVEHTSQAGNAAVLTTWSRFHAIRPGMAEYVLHGWVGG</sequence>
<keyword evidence="2" id="KW-1185">Reference proteome</keyword>
<dbReference type="Proteomes" id="UP001216390">
    <property type="component" value="Chromosome"/>
</dbReference>
<accession>A0AAF0BUK8</accession>
<dbReference type="InterPro" id="IPR016181">
    <property type="entry name" value="Acyl_CoA_acyltransferase"/>
</dbReference>
<dbReference type="RefSeq" id="WP_272735401.1">
    <property type="nucleotide sequence ID" value="NZ_CP116942.1"/>
</dbReference>
<dbReference type="EMBL" id="CP116942">
    <property type="protein sequence ID" value="WCO65875.1"/>
    <property type="molecule type" value="Genomic_DNA"/>
</dbReference>
<evidence type="ECO:0008006" key="3">
    <source>
        <dbReference type="Google" id="ProtNLM"/>
    </source>
</evidence>
<organism evidence="1 2">
    <name type="scientific">Iamia majanohamensis</name>
    <dbReference type="NCBI Taxonomy" id="467976"/>
    <lineage>
        <taxon>Bacteria</taxon>
        <taxon>Bacillati</taxon>
        <taxon>Actinomycetota</taxon>
        <taxon>Acidimicrobiia</taxon>
        <taxon>Acidimicrobiales</taxon>
        <taxon>Iamiaceae</taxon>
        <taxon>Iamia</taxon>
    </lineage>
</organism>
<protein>
    <recommendedName>
        <fullName evidence="3">N-acetyltransferase domain-containing protein</fullName>
    </recommendedName>
</protein>
<dbReference type="SUPFAM" id="SSF55729">
    <property type="entry name" value="Acyl-CoA N-acyltransferases (Nat)"/>
    <property type="match status" value="1"/>
</dbReference>
<gene>
    <name evidence="1" type="ORF">PO878_15335</name>
</gene>
<dbReference type="KEGG" id="ima:PO878_15335"/>